<dbReference type="Pfam" id="PF00892">
    <property type="entry name" value="EamA"/>
    <property type="match status" value="2"/>
</dbReference>
<dbReference type="InterPro" id="IPR000620">
    <property type="entry name" value="EamA_dom"/>
</dbReference>
<sequence length="305" mass="33852">MNPHETARGILLSVVASALFALMSGYTRWLAPPLTSLDIFAWRVLWTLPMVMLVLSRRGQLPALRLAIGELLRAPLQALLFVGMTSLLGLQFWLFLWAPLHDRALEVSLGYFLLPLSMVMLGRFYYGERLGRLQQLAVACAVAGVLHEIWMTRSLSWPALIVALGYPPYFVLRRRLHYDSLVMFTMEMLVMAPLALLALFSTGTLQATLTQPSMYLLLPVLGLLSTAALACFLRAGKLLPMSLFGILGYVEPVLLVAVAVLVLGESLSLQQLGTYVPIWLSVGFTALHSARLMRRLQARDAATRK</sequence>
<feature type="transmembrane region" description="Helical" evidence="8">
    <location>
        <begin position="7"/>
        <end position="27"/>
    </location>
</feature>
<dbReference type="PANTHER" id="PTHR22911">
    <property type="entry name" value="ACYL-MALONYL CONDENSING ENZYME-RELATED"/>
    <property type="match status" value="1"/>
</dbReference>
<keyword evidence="3" id="KW-0813">Transport</keyword>
<feature type="transmembrane region" description="Helical" evidence="8">
    <location>
        <begin position="108"/>
        <end position="126"/>
    </location>
</feature>
<feature type="transmembrane region" description="Helical" evidence="8">
    <location>
        <begin position="181"/>
        <end position="202"/>
    </location>
</feature>
<organism evidence="10 11">
    <name type="scientific">Herbaspirillum lusitanum</name>
    <dbReference type="NCBI Taxonomy" id="213312"/>
    <lineage>
        <taxon>Bacteria</taxon>
        <taxon>Pseudomonadati</taxon>
        <taxon>Pseudomonadota</taxon>
        <taxon>Betaproteobacteria</taxon>
        <taxon>Burkholderiales</taxon>
        <taxon>Oxalobacteraceae</taxon>
        <taxon>Herbaspirillum</taxon>
    </lineage>
</organism>
<dbReference type="EMBL" id="JAQQFM010000001">
    <property type="protein sequence ID" value="MFL9922907.1"/>
    <property type="molecule type" value="Genomic_DNA"/>
</dbReference>
<feature type="domain" description="EamA" evidence="9">
    <location>
        <begin position="160"/>
        <end position="284"/>
    </location>
</feature>
<evidence type="ECO:0000256" key="6">
    <source>
        <dbReference type="ARBA" id="ARBA00022989"/>
    </source>
</evidence>
<evidence type="ECO:0000256" key="1">
    <source>
        <dbReference type="ARBA" id="ARBA00004651"/>
    </source>
</evidence>
<keyword evidence="6 8" id="KW-1133">Transmembrane helix</keyword>
<dbReference type="SUPFAM" id="SSF103481">
    <property type="entry name" value="Multidrug resistance efflux transporter EmrE"/>
    <property type="match status" value="2"/>
</dbReference>
<proteinExistence type="inferred from homology"/>
<comment type="subcellular location">
    <subcellularLocation>
        <location evidence="1">Cell membrane</location>
        <topology evidence="1">Multi-pass membrane protein</topology>
    </subcellularLocation>
</comment>
<evidence type="ECO:0000256" key="2">
    <source>
        <dbReference type="ARBA" id="ARBA00007362"/>
    </source>
</evidence>
<reference evidence="10 11" key="1">
    <citation type="journal article" date="2024" name="Chem. Sci.">
        <title>Discovery of megapolipeptins by genome mining of a Burkholderiales bacteria collection.</title>
        <authorList>
            <person name="Paulo B.S."/>
            <person name="Recchia M.J.J."/>
            <person name="Lee S."/>
            <person name="Fergusson C.H."/>
            <person name="Romanowski S.B."/>
            <person name="Hernandez A."/>
            <person name="Krull N."/>
            <person name="Liu D.Y."/>
            <person name="Cavanagh H."/>
            <person name="Bos A."/>
            <person name="Gray C.A."/>
            <person name="Murphy B.T."/>
            <person name="Linington R.G."/>
            <person name="Eustaquio A.S."/>
        </authorList>
    </citation>
    <scope>NUCLEOTIDE SEQUENCE [LARGE SCALE GENOMIC DNA]</scope>
    <source>
        <strain evidence="10 11">RL21-008-BIB-A</strain>
    </source>
</reference>
<evidence type="ECO:0000256" key="5">
    <source>
        <dbReference type="ARBA" id="ARBA00022692"/>
    </source>
</evidence>
<gene>
    <name evidence="10" type="primary">rarD</name>
    <name evidence="10" type="ORF">PQR62_01425</name>
</gene>
<evidence type="ECO:0000256" key="7">
    <source>
        <dbReference type="ARBA" id="ARBA00023136"/>
    </source>
</evidence>
<evidence type="ECO:0000313" key="11">
    <source>
        <dbReference type="Proteomes" id="UP001629246"/>
    </source>
</evidence>
<keyword evidence="7 8" id="KW-0472">Membrane</keyword>
<evidence type="ECO:0000256" key="4">
    <source>
        <dbReference type="ARBA" id="ARBA00022475"/>
    </source>
</evidence>
<feature type="domain" description="EamA" evidence="9">
    <location>
        <begin position="8"/>
        <end position="146"/>
    </location>
</feature>
<name>A0ABW9A5H5_9BURK</name>
<evidence type="ECO:0000313" key="10">
    <source>
        <dbReference type="EMBL" id="MFL9922907.1"/>
    </source>
</evidence>
<dbReference type="PANTHER" id="PTHR22911:SF137">
    <property type="entry name" value="SOLUTE CARRIER FAMILY 35 MEMBER G2-RELATED"/>
    <property type="match status" value="1"/>
</dbReference>
<protein>
    <submittedName>
        <fullName evidence="10">EamA family transporter RarD</fullName>
    </submittedName>
</protein>
<comment type="caution">
    <text evidence="10">The sequence shown here is derived from an EMBL/GenBank/DDBJ whole genome shotgun (WGS) entry which is preliminary data.</text>
</comment>
<keyword evidence="4" id="KW-1003">Cell membrane</keyword>
<evidence type="ECO:0000256" key="8">
    <source>
        <dbReference type="SAM" id="Phobius"/>
    </source>
</evidence>
<keyword evidence="5 8" id="KW-0812">Transmembrane</keyword>
<dbReference type="NCBIfam" id="TIGR00688">
    <property type="entry name" value="rarD"/>
    <property type="match status" value="1"/>
</dbReference>
<feature type="transmembrane region" description="Helical" evidence="8">
    <location>
        <begin position="243"/>
        <end position="263"/>
    </location>
</feature>
<keyword evidence="11" id="KW-1185">Reference proteome</keyword>
<feature type="transmembrane region" description="Helical" evidence="8">
    <location>
        <begin position="214"/>
        <end position="236"/>
    </location>
</feature>
<dbReference type="InterPro" id="IPR037185">
    <property type="entry name" value="EmrE-like"/>
</dbReference>
<feature type="transmembrane region" description="Helical" evidence="8">
    <location>
        <begin position="269"/>
        <end position="287"/>
    </location>
</feature>
<evidence type="ECO:0000259" key="9">
    <source>
        <dbReference type="Pfam" id="PF00892"/>
    </source>
</evidence>
<dbReference type="RefSeq" id="WP_408154027.1">
    <property type="nucleotide sequence ID" value="NZ_JAQQFM010000001.1"/>
</dbReference>
<feature type="transmembrane region" description="Helical" evidence="8">
    <location>
        <begin position="39"/>
        <end position="55"/>
    </location>
</feature>
<accession>A0ABW9A5H5</accession>
<comment type="similarity">
    <text evidence="2">Belongs to the EamA transporter family.</text>
</comment>
<feature type="transmembrane region" description="Helical" evidence="8">
    <location>
        <begin position="76"/>
        <end position="96"/>
    </location>
</feature>
<dbReference type="InterPro" id="IPR004626">
    <property type="entry name" value="RarD"/>
</dbReference>
<evidence type="ECO:0000256" key="3">
    <source>
        <dbReference type="ARBA" id="ARBA00022448"/>
    </source>
</evidence>
<dbReference type="Proteomes" id="UP001629246">
    <property type="component" value="Unassembled WGS sequence"/>
</dbReference>